<reference evidence="1" key="2">
    <citation type="submission" date="2025-09" db="UniProtKB">
        <authorList>
            <consortium name="Ensembl"/>
        </authorList>
    </citation>
    <scope>IDENTIFICATION</scope>
</reference>
<accession>A0A673YP24</accession>
<gene>
    <name evidence="1" type="primary">LOC115205880</name>
</gene>
<keyword evidence="2" id="KW-1185">Reference proteome</keyword>
<dbReference type="Proteomes" id="UP000472277">
    <property type="component" value="Chromosome 13"/>
</dbReference>
<dbReference type="OrthoDB" id="8942424at2759"/>
<evidence type="ECO:0000313" key="2">
    <source>
        <dbReference type="Proteomes" id="UP000472277"/>
    </source>
</evidence>
<dbReference type="FunCoup" id="A0A673YP24">
    <property type="interactions" value="261"/>
</dbReference>
<dbReference type="OMA" id="HENQSHG"/>
<dbReference type="InParanoid" id="A0A673YP24"/>
<dbReference type="SUPFAM" id="SSF58113">
    <property type="entry name" value="Apolipoprotein A-I"/>
    <property type="match status" value="1"/>
</dbReference>
<dbReference type="GeneID" id="115205880"/>
<dbReference type="Gene3D" id="1.20.120.20">
    <property type="entry name" value="Apolipoprotein"/>
    <property type="match status" value="1"/>
</dbReference>
<dbReference type="KEGG" id="stru:115205880"/>
<dbReference type="RefSeq" id="XP_029628142.1">
    <property type="nucleotide sequence ID" value="XM_029772282.1"/>
</dbReference>
<protein>
    <submittedName>
        <fullName evidence="1">Zgc:162608</fullName>
    </submittedName>
</protein>
<dbReference type="AlphaFoldDB" id="A0A673YP24"/>
<sequence length="357" mass="40366">MAELRTANEKKDPSLYKHGLDEESFCQTQYTVEKKNMHLKVVIFALSFLTTKAYPLHRTSRETSQALRDIMTNQAHEKTDLNKDVNGMWKSHVENSNLYSQDNPNPMVSEIRHKLTLESERLRTRLRQELTKLRESLALYPAHPQSSESTLASMRDRLGPLIKQLQSALDGNSQELCSHLRLYFQGLEAVQSQAAAGPTLYLEAVQWISQTLDDSSAEMTFLIQDFKTKMSSMIRELIGTIQGDFWQEVNVRLGQEVQALSLEVQGRVGVLKANLARLLLAPQPLKAVVSTSMEQFCQSVALQDQLFHARIEKHLLGQESQAQSPSEPLSLQPLGLLEEDFSAKLSALLQDILHNVQ</sequence>
<proteinExistence type="predicted"/>
<dbReference type="GeneTree" id="ENSGT00410000028254"/>
<organism evidence="1 2">
    <name type="scientific">Salmo trutta</name>
    <name type="common">Brown trout</name>
    <dbReference type="NCBI Taxonomy" id="8032"/>
    <lineage>
        <taxon>Eukaryota</taxon>
        <taxon>Metazoa</taxon>
        <taxon>Chordata</taxon>
        <taxon>Craniata</taxon>
        <taxon>Vertebrata</taxon>
        <taxon>Euteleostomi</taxon>
        <taxon>Actinopterygii</taxon>
        <taxon>Neopterygii</taxon>
        <taxon>Teleostei</taxon>
        <taxon>Protacanthopterygii</taxon>
        <taxon>Salmoniformes</taxon>
        <taxon>Salmonidae</taxon>
        <taxon>Salmoninae</taxon>
        <taxon>Salmo</taxon>
    </lineage>
</organism>
<evidence type="ECO:0000313" key="1">
    <source>
        <dbReference type="Ensembl" id="ENSSTUP00000036453.1"/>
    </source>
</evidence>
<name>A0A673YP24_SALTR</name>
<reference evidence="1" key="1">
    <citation type="submission" date="2025-08" db="UniProtKB">
        <authorList>
            <consortium name="Ensembl"/>
        </authorList>
    </citation>
    <scope>IDENTIFICATION</scope>
</reference>
<dbReference type="Ensembl" id="ENSSTUT00000038095.1">
    <property type="protein sequence ID" value="ENSSTUP00000036453.1"/>
    <property type="gene ID" value="ENSSTUG00000015548.1"/>
</dbReference>